<feature type="coiled-coil region" evidence="1">
    <location>
        <begin position="29"/>
        <end position="56"/>
    </location>
</feature>
<dbReference type="EMBL" id="CP009211">
    <property type="protein sequence ID" value="AIJ33438.1"/>
    <property type="molecule type" value="Genomic_DNA"/>
</dbReference>
<evidence type="ECO:0000256" key="1">
    <source>
        <dbReference type="SAM" id="Coils"/>
    </source>
</evidence>
<evidence type="ECO:0000313" key="2">
    <source>
        <dbReference type="EMBL" id="AIJ33438.1"/>
    </source>
</evidence>
<dbReference type="RefSeq" id="WP_038590248.1">
    <property type="nucleotide sequence ID" value="NZ_CP009211.1"/>
</dbReference>
<evidence type="ECO:0000313" key="3">
    <source>
        <dbReference type="EMBL" id="SNV69754.1"/>
    </source>
</evidence>
<name>A0A076NJ19_9CORY</name>
<reference evidence="3 5" key="2">
    <citation type="submission" date="2017-06" db="EMBL/GenBank/DDBJ databases">
        <authorList>
            <consortium name="Pathogen Informatics"/>
        </authorList>
    </citation>
    <scope>NUCLEOTIDE SEQUENCE [LARGE SCALE GENOMIC DNA]</scope>
    <source>
        <strain evidence="3 5">NCTC13015</strain>
    </source>
</reference>
<dbReference type="AlphaFoldDB" id="A0A076NJ19"/>
<protein>
    <submittedName>
        <fullName evidence="2">Uncharacterized protein</fullName>
    </submittedName>
</protein>
<dbReference type="Proteomes" id="UP000028780">
    <property type="component" value="Chromosome"/>
</dbReference>
<sequence>MEKLRDQIRGWEAWIIDLLLEEERDMEEIDRLVGLVRDLRAELKRQEDEILDWARARIEARD</sequence>
<evidence type="ECO:0000313" key="4">
    <source>
        <dbReference type="Proteomes" id="UP000028780"/>
    </source>
</evidence>
<reference evidence="2 4" key="1">
    <citation type="submission" date="2014-08" db="EMBL/GenBank/DDBJ databases">
        <title>Complete genome sequence of Corynebacterium imitans DSM 44264, isolated from a five-month-old boy with suspected pharyngeal diphtheria.</title>
        <authorList>
            <person name="Mollmann S."/>
            <person name="Albersmeier A."/>
            <person name="Ruckert C."/>
            <person name="Tauch A."/>
        </authorList>
    </citation>
    <scope>NUCLEOTIDE SEQUENCE [LARGE SCALE GENOMIC DNA]</scope>
    <source>
        <strain evidence="2 4">DSM 44264</strain>
    </source>
</reference>
<evidence type="ECO:0000313" key="5">
    <source>
        <dbReference type="Proteomes" id="UP000215374"/>
    </source>
</evidence>
<dbReference type="Proteomes" id="UP000215374">
    <property type="component" value="Chromosome 1"/>
</dbReference>
<dbReference type="KEGG" id="cii:CIMIT_05555"/>
<dbReference type="EMBL" id="LT906467">
    <property type="protein sequence ID" value="SNV69754.1"/>
    <property type="molecule type" value="Genomic_DNA"/>
</dbReference>
<proteinExistence type="predicted"/>
<dbReference type="STRING" id="156978.CIMIT_05555"/>
<organism evidence="2 4">
    <name type="scientific">Corynebacterium imitans</name>
    <dbReference type="NCBI Taxonomy" id="156978"/>
    <lineage>
        <taxon>Bacteria</taxon>
        <taxon>Bacillati</taxon>
        <taxon>Actinomycetota</taxon>
        <taxon>Actinomycetes</taxon>
        <taxon>Mycobacteriales</taxon>
        <taxon>Corynebacteriaceae</taxon>
        <taxon>Corynebacterium</taxon>
    </lineage>
</organism>
<accession>A0A076NJ19</accession>
<dbReference type="HOGENOM" id="CLU_2896457_0_0_11"/>
<keyword evidence="4" id="KW-1185">Reference proteome</keyword>
<keyword evidence="1" id="KW-0175">Coiled coil</keyword>
<gene>
    <name evidence="2" type="ORF">CIMIT_05555</name>
    <name evidence="3" type="ORF">SAMEA4535761_01177</name>
</gene>